<keyword evidence="2" id="KW-1185">Reference proteome</keyword>
<name>A0A4P6X3P0_HYDPS</name>
<dbReference type="AlphaFoldDB" id="A0A4P6X3P0"/>
<dbReference type="Gene3D" id="3.10.129.10">
    <property type="entry name" value="Hotdog Thioesterase"/>
    <property type="match status" value="1"/>
</dbReference>
<dbReference type="EMBL" id="CP037867">
    <property type="protein sequence ID" value="QBM29246.1"/>
    <property type="molecule type" value="Genomic_DNA"/>
</dbReference>
<evidence type="ECO:0000313" key="1">
    <source>
        <dbReference type="EMBL" id="QBM29246.1"/>
    </source>
</evidence>
<dbReference type="InterPro" id="IPR029069">
    <property type="entry name" value="HotDog_dom_sf"/>
</dbReference>
<evidence type="ECO:0000313" key="2">
    <source>
        <dbReference type="Proteomes" id="UP000293912"/>
    </source>
</evidence>
<protein>
    <recommendedName>
        <fullName evidence="3">3-hydroxylacyl-ACP dehydratase</fullName>
    </recommendedName>
</protein>
<proteinExistence type="predicted"/>
<gene>
    <name evidence="1" type="ORF">HPF_16255</name>
</gene>
<organism evidence="1 2">
    <name type="scientific">Hydrogenophaga pseudoflava</name>
    <name type="common">Pseudomonas carboxydoflava</name>
    <dbReference type="NCBI Taxonomy" id="47421"/>
    <lineage>
        <taxon>Bacteria</taxon>
        <taxon>Pseudomonadati</taxon>
        <taxon>Pseudomonadota</taxon>
        <taxon>Betaproteobacteria</taxon>
        <taxon>Burkholderiales</taxon>
        <taxon>Comamonadaceae</taxon>
        <taxon>Hydrogenophaga</taxon>
    </lineage>
</organism>
<dbReference type="SUPFAM" id="SSF54637">
    <property type="entry name" value="Thioesterase/thiol ester dehydrase-isomerase"/>
    <property type="match status" value="1"/>
</dbReference>
<dbReference type="KEGG" id="hpse:HPF_16255"/>
<dbReference type="RefSeq" id="WP_133157211.1">
    <property type="nucleotide sequence ID" value="NZ_CP037867.1"/>
</dbReference>
<dbReference type="Proteomes" id="UP000293912">
    <property type="component" value="Chromosome"/>
</dbReference>
<accession>A0A4P6X3P0</accession>
<reference evidence="1 2" key="1">
    <citation type="submission" date="2019-03" db="EMBL/GenBank/DDBJ databases">
        <authorList>
            <person name="Sebastian G."/>
            <person name="Baumann P."/>
            <person name="Ruckert C."/>
            <person name="Kalinowski J."/>
            <person name="Nebel B."/>
            <person name="Takors R."/>
            <person name="Blombach B."/>
        </authorList>
    </citation>
    <scope>NUCLEOTIDE SEQUENCE [LARGE SCALE GENOMIC DNA]</scope>
    <source>
        <strain evidence="1 2">DSM 1084</strain>
    </source>
</reference>
<evidence type="ECO:0008006" key="3">
    <source>
        <dbReference type="Google" id="ProtNLM"/>
    </source>
</evidence>
<dbReference type="InterPro" id="IPR016776">
    <property type="entry name" value="ApeP-like_dehydratase"/>
</dbReference>
<sequence length="148" mass="15697">MLSASLDHAWIEAHVPHKGTMCLLERVVEWSDQRIVCEAISHTDPANPLRDAARLGAATGVEYAAQAMAVHGALLAPSDAAPTQGYLTSVRGLSLHTDRLDDAGGPLTVTAERLSGDARLILYQFSLHCGGRCLLDGRASVVLDAQSL</sequence>
<dbReference type="Pfam" id="PF22817">
    <property type="entry name" value="ApeP-like"/>
    <property type="match status" value="1"/>
</dbReference>